<sequence>MDPQRSIHMHLTFFPSDNLQIFIIDAGFILGEFVNEKGNVDCMDRLSSDEKVIVVVSDEAEEDKSGQHDDHLGGCRLTQVVIVLIGFFGVLRIPLPQKRTPTR</sequence>
<name>A0AAD1YP88_9LAMI</name>
<proteinExistence type="predicted"/>
<evidence type="ECO:0000313" key="1">
    <source>
        <dbReference type="EMBL" id="CAI9753390.1"/>
    </source>
</evidence>
<reference evidence="1" key="1">
    <citation type="submission" date="2023-05" db="EMBL/GenBank/DDBJ databases">
        <authorList>
            <person name="Huff M."/>
        </authorList>
    </citation>
    <scope>NUCLEOTIDE SEQUENCE</scope>
</reference>
<evidence type="ECO:0000313" key="2">
    <source>
        <dbReference type="Proteomes" id="UP000834106"/>
    </source>
</evidence>
<dbReference type="EMBL" id="OU503036">
    <property type="protein sequence ID" value="CAI9753390.1"/>
    <property type="molecule type" value="Genomic_DNA"/>
</dbReference>
<organism evidence="1 2">
    <name type="scientific">Fraxinus pennsylvanica</name>
    <dbReference type="NCBI Taxonomy" id="56036"/>
    <lineage>
        <taxon>Eukaryota</taxon>
        <taxon>Viridiplantae</taxon>
        <taxon>Streptophyta</taxon>
        <taxon>Embryophyta</taxon>
        <taxon>Tracheophyta</taxon>
        <taxon>Spermatophyta</taxon>
        <taxon>Magnoliopsida</taxon>
        <taxon>eudicotyledons</taxon>
        <taxon>Gunneridae</taxon>
        <taxon>Pentapetalae</taxon>
        <taxon>asterids</taxon>
        <taxon>lamiids</taxon>
        <taxon>Lamiales</taxon>
        <taxon>Oleaceae</taxon>
        <taxon>Oleeae</taxon>
        <taxon>Fraxinus</taxon>
    </lineage>
</organism>
<dbReference type="Proteomes" id="UP000834106">
    <property type="component" value="Chromosome 1"/>
</dbReference>
<dbReference type="AlphaFoldDB" id="A0AAD1YP88"/>
<protein>
    <submittedName>
        <fullName evidence="1">Uncharacterized protein</fullName>
    </submittedName>
</protein>
<keyword evidence="2" id="KW-1185">Reference proteome</keyword>
<accession>A0AAD1YP88</accession>
<gene>
    <name evidence="1" type="ORF">FPE_LOCUS821</name>
</gene>